<sequence>DGGGARSISQLVILHRIMHRLRFEKYPNEPTKPVFPCEHFDMIVGSDTGGLITIMLTKLRLSVEDAIEEFCAVYEAVYKDAELTPVARSARLRSCMEDLLSRKGLPTDLKLAEGSPQEHCAGFVLATPRINMNHTIRLRTYGVRTEPSLDVTVIDAVMATCASQAAFAPVPLGSHYTRQEYGMAPNGSNPIRDIISEAYSVFGGDSTVTCLLSVGSGHPGIISVPSKSDSYTLFSVMQGVLLDCEKRAVEMQEQMGHLGIYFRLSVEQGMQKSQDLLDQKLSGIVTYTEAYLDTPITNDTLDACVERLVTSTGPVALNHLKYAGGLKAVYKGFPALATHYIRRVEIWKHLVASIESPDIGQKVIVITGMAGCGKTQLVADLMQEYDSSRSSQFSHTCFIDGSSDRSIRTDLISHVNAMSGGSTVDISSSLNFFQNPSNKRWLLVYDNVDDTKIDIAALLPECRHGTIVITTRNQLLRKLVSDRQLHLELDVMSEADAVDLVLRCARRHLPSEDEAKTASQIVSKLGYLPVALTQAGCYMADTKCSCDEYYELLAEHLTDLMEETSGDRQNQGAYAAFDLTYSRLSNQIQDLVHLLSCFHFTNFPLAIISHAAQHLFRNDPFPFTEQSDEFRDAIELLDKIFLPSGKWSKLVILNITRVLQTYSLASFTSTPATQLLRVHPLMREWAYARIPLERRVSFHAAAFRLLVCCTDATQLYPYLPSHIDATMLRSVPMEPSISIRAAFGKLLRLAGQQRRARTIWQNIYDHIRTEIGTDDLRIATIALELAATHDNGSLGSMETLELEAVRIRTAVLGAHHLDTLDAKSALYATFVRQGRRTEAVKLMQETLEALKAQLPPNHPEVLKASMVLSWVFVVAGRYPEAEIIDLQVLREQKARLGEGHLDTLDAMYALSRTYYHQARYRDAEVLQEKVVDGRKSQLGETHLQTLRAIAWLASIYREQGRHSQAAVLQNQALDSLKGQLGDSHSDTLDAMSNLALSYCGQGRYFEAEALQLKVLKGRKVLFGETHAVTVDAMVKLASTYYQQGRHHDLQPLQKRIQECKRA</sequence>
<evidence type="ECO:0000259" key="3">
    <source>
        <dbReference type="PROSITE" id="PS51635"/>
    </source>
</evidence>
<dbReference type="GO" id="GO:0046486">
    <property type="term" value="P:glycerolipid metabolic process"/>
    <property type="evidence" value="ECO:0007669"/>
    <property type="project" value="UniProtKB-ARBA"/>
</dbReference>
<name>A0A0C3AWY2_SERVB</name>
<dbReference type="PANTHER" id="PTHR46082:SF6">
    <property type="entry name" value="AAA+ ATPASE DOMAIN-CONTAINING PROTEIN-RELATED"/>
    <property type="match status" value="1"/>
</dbReference>
<dbReference type="PROSITE" id="PS51635">
    <property type="entry name" value="PNPLA"/>
    <property type="match status" value="1"/>
</dbReference>
<dbReference type="Proteomes" id="UP000054097">
    <property type="component" value="Unassembled WGS sequence"/>
</dbReference>
<dbReference type="Pfam" id="PF00931">
    <property type="entry name" value="NB-ARC"/>
    <property type="match status" value="1"/>
</dbReference>
<feature type="non-terminal residue" evidence="4">
    <location>
        <position position="1"/>
    </location>
</feature>
<reference evidence="4 5" key="1">
    <citation type="submission" date="2014-04" db="EMBL/GenBank/DDBJ databases">
        <authorList>
            <consortium name="DOE Joint Genome Institute"/>
            <person name="Kuo A."/>
            <person name="Zuccaro A."/>
            <person name="Kohler A."/>
            <person name="Nagy L.G."/>
            <person name="Floudas D."/>
            <person name="Copeland A."/>
            <person name="Barry K.W."/>
            <person name="Cichocki N."/>
            <person name="Veneault-Fourrey C."/>
            <person name="LaButti K."/>
            <person name="Lindquist E.A."/>
            <person name="Lipzen A."/>
            <person name="Lundell T."/>
            <person name="Morin E."/>
            <person name="Murat C."/>
            <person name="Sun H."/>
            <person name="Tunlid A."/>
            <person name="Henrissat B."/>
            <person name="Grigoriev I.V."/>
            <person name="Hibbett D.S."/>
            <person name="Martin F."/>
            <person name="Nordberg H.P."/>
            <person name="Cantor M.N."/>
            <person name="Hua S.X."/>
        </authorList>
    </citation>
    <scope>NUCLEOTIDE SEQUENCE [LARGE SCALE GENOMIC DNA]</scope>
    <source>
        <strain evidence="4 5">MAFF 305830</strain>
    </source>
</reference>
<feature type="domain" description="PNPLA" evidence="3">
    <location>
        <begin position="1"/>
        <end position="195"/>
    </location>
</feature>
<dbReference type="HOGENOM" id="CLU_000288_125_6_1"/>
<keyword evidence="5" id="KW-1185">Reference proteome</keyword>
<dbReference type="STRING" id="933852.A0A0C3AWY2"/>
<comment type="caution">
    <text evidence="2">Lacks conserved residue(s) required for the propagation of feature annotation.</text>
</comment>
<organism evidence="4 5">
    <name type="scientific">Serendipita vermifera MAFF 305830</name>
    <dbReference type="NCBI Taxonomy" id="933852"/>
    <lineage>
        <taxon>Eukaryota</taxon>
        <taxon>Fungi</taxon>
        <taxon>Dikarya</taxon>
        <taxon>Basidiomycota</taxon>
        <taxon>Agaricomycotina</taxon>
        <taxon>Agaricomycetes</taxon>
        <taxon>Sebacinales</taxon>
        <taxon>Serendipitaceae</taxon>
        <taxon>Serendipita</taxon>
    </lineage>
</organism>
<evidence type="ECO:0000256" key="2">
    <source>
        <dbReference type="PROSITE-ProRule" id="PRU01161"/>
    </source>
</evidence>
<protein>
    <recommendedName>
        <fullName evidence="3">PNPLA domain-containing protein</fullName>
    </recommendedName>
</protein>
<dbReference type="PANTHER" id="PTHR46082">
    <property type="entry name" value="ATP/GTP-BINDING PROTEIN-RELATED"/>
    <property type="match status" value="1"/>
</dbReference>
<dbReference type="Gene3D" id="3.40.50.300">
    <property type="entry name" value="P-loop containing nucleotide triphosphate hydrolases"/>
    <property type="match status" value="1"/>
</dbReference>
<dbReference type="Gene3D" id="3.40.1090.10">
    <property type="entry name" value="Cytosolic phospholipase A2 catalytic domain"/>
    <property type="match status" value="1"/>
</dbReference>
<dbReference type="InterPro" id="IPR002641">
    <property type="entry name" value="PNPLA_dom"/>
</dbReference>
<dbReference type="PRINTS" id="PR00364">
    <property type="entry name" value="DISEASERSIST"/>
</dbReference>
<dbReference type="Pfam" id="PF01734">
    <property type="entry name" value="Patatin"/>
    <property type="match status" value="1"/>
</dbReference>
<dbReference type="InterPro" id="IPR011990">
    <property type="entry name" value="TPR-like_helical_dom_sf"/>
</dbReference>
<dbReference type="AlphaFoldDB" id="A0A0C3AWY2"/>
<dbReference type="InterPro" id="IPR016035">
    <property type="entry name" value="Acyl_Trfase/lysoPLipase"/>
</dbReference>
<keyword evidence="1" id="KW-0443">Lipid metabolism</keyword>
<reference evidence="5" key="2">
    <citation type="submission" date="2015-01" db="EMBL/GenBank/DDBJ databases">
        <title>Evolutionary Origins and Diversification of the Mycorrhizal Mutualists.</title>
        <authorList>
            <consortium name="DOE Joint Genome Institute"/>
            <consortium name="Mycorrhizal Genomics Consortium"/>
            <person name="Kohler A."/>
            <person name="Kuo A."/>
            <person name="Nagy L.G."/>
            <person name="Floudas D."/>
            <person name="Copeland A."/>
            <person name="Barry K.W."/>
            <person name="Cichocki N."/>
            <person name="Veneault-Fourrey C."/>
            <person name="LaButti K."/>
            <person name="Lindquist E.A."/>
            <person name="Lipzen A."/>
            <person name="Lundell T."/>
            <person name="Morin E."/>
            <person name="Murat C."/>
            <person name="Riley R."/>
            <person name="Ohm R."/>
            <person name="Sun H."/>
            <person name="Tunlid A."/>
            <person name="Henrissat B."/>
            <person name="Grigoriev I.V."/>
            <person name="Hibbett D.S."/>
            <person name="Martin F."/>
        </authorList>
    </citation>
    <scope>NUCLEOTIDE SEQUENCE [LARGE SCALE GENOMIC DNA]</scope>
    <source>
        <strain evidence="5">MAFF 305830</strain>
    </source>
</reference>
<accession>A0A0C3AWY2</accession>
<dbReference type="Gene3D" id="1.25.40.10">
    <property type="entry name" value="Tetratricopeptide repeat domain"/>
    <property type="match status" value="2"/>
</dbReference>
<dbReference type="SUPFAM" id="SSF52151">
    <property type="entry name" value="FabD/lysophospholipase-like"/>
    <property type="match status" value="1"/>
</dbReference>
<dbReference type="OrthoDB" id="1658288at2759"/>
<gene>
    <name evidence="4" type="ORF">M408DRAFT_319384</name>
</gene>
<evidence type="ECO:0000313" key="4">
    <source>
        <dbReference type="EMBL" id="KIM23751.1"/>
    </source>
</evidence>
<dbReference type="InterPro" id="IPR053137">
    <property type="entry name" value="NLR-like"/>
</dbReference>
<evidence type="ECO:0000313" key="5">
    <source>
        <dbReference type="Proteomes" id="UP000054097"/>
    </source>
</evidence>
<evidence type="ECO:0000256" key="1">
    <source>
        <dbReference type="ARBA" id="ARBA00023098"/>
    </source>
</evidence>
<dbReference type="SUPFAM" id="SSF52540">
    <property type="entry name" value="P-loop containing nucleoside triphosphate hydrolases"/>
    <property type="match status" value="1"/>
</dbReference>
<dbReference type="InterPro" id="IPR027417">
    <property type="entry name" value="P-loop_NTPase"/>
</dbReference>
<dbReference type="Pfam" id="PF13424">
    <property type="entry name" value="TPR_12"/>
    <property type="match status" value="2"/>
</dbReference>
<dbReference type="GO" id="GO:0043531">
    <property type="term" value="F:ADP binding"/>
    <property type="evidence" value="ECO:0007669"/>
    <property type="project" value="InterPro"/>
</dbReference>
<dbReference type="EMBL" id="KN824332">
    <property type="protein sequence ID" value="KIM23751.1"/>
    <property type="molecule type" value="Genomic_DNA"/>
</dbReference>
<dbReference type="InterPro" id="IPR002182">
    <property type="entry name" value="NB-ARC"/>
</dbReference>
<proteinExistence type="predicted"/>
<dbReference type="SUPFAM" id="SSF48452">
    <property type="entry name" value="TPR-like"/>
    <property type="match status" value="1"/>
</dbReference>